<dbReference type="PANTHER" id="PTHR46880:SF5">
    <property type="entry name" value="DUF4371 DOMAIN-CONTAINING PROTEIN"/>
    <property type="match status" value="1"/>
</dbReference>
<keyword evidence="4" id="KW-1185">Reference proteome</keyword>
<dbReference type="AlphaFoldDB" id="A0AAV7KFL7"/>
<feature type="domain" description="DUF4371" evidence="2">
    <location>
        <begin position="131"/>
        <end position="270"/>
    </location>
</feature>
<accession>A0AAV7KFL7</accession>
<name>A0AAV7KFL7_9METZ</name>
<dbReference type="PANTHER" id="PTHR46880">
    <property type="entry name" value="RAS-ASSOCIATING DOMAIN-CONTAINING PROTEIN"/>
    <property type="match status" value="1"/>
</dbReference>
<dbReference type="SUPFAM" id="SSF53098">
    <property type="entry name" value="Ribonuclease H-like"/>
    <property type="match status" value="1"/>
</dbReference>
<evidence type="ECO:0000259" key="2">
    <source>
        <dbReference type="Pfam" id="PF14291"/>
    </source>
</evidence>
<dbReference type="GO" id="GO:0016874">
    <property type="term" value="F:ligase activity"/>
    <property type="evidence" value="ECO:0007669"/>
    <property type="project" value="UniProtKB-KW"/>
</dbReference>
<dbReference type="EMBL" id="JAKMXF010000077">
    <property type="protein sequence ID" value="KAI6658864.1"/>
    <property type="molecule type" value="Genomic_DNA"/>
</dbReference>
<reference evidence="3 4" key="1">
    <citation type="journal article" date="2023" name="BMC Biol.">
        <title>The compact genome of the sponge Oopsacas minuta (Hexactinellida) is lacking key metazoan core genes.</title>
        <authorList>
            <person name="Santini S."/>
            <person name="Schenkelaars Q."/>
            <person name="Jourda C."/>
            <person name="Duchesne M."/>
            <person name="Belahbib H."/>
            <person name="Rocher C."/>
            <person name="Selva M."/>
            <person name="Riesgo A."/>
            <person name="Vervoort M."/>
            <person name="Leys S.P."/>
            <person name="Kodjabachian L."/>
            <person name="Le Bivic A."/>
            <person name="Borchiellini C."/>
            <person name="Claverie J.M."/>
            <person name="Renard E."/>
        </authorList>
    </citation>
    <scope>NUCLEOTIDE SEQUENCE [LARGE SCALE GENOMIC DNA]</scope>
    <source>
        <strain evidence="3">SPO-2</strain>
    </source>
</reference>
<sequence>MRAYKDNLVYNPTWKNEYTWMDYDSSQNGMVCMICKVHGKPPVQARGTWVTKPINNWVKAKSLLIQHEKSDWHAAAIERMVMSQSTEEHVNVMEQLEAATAEEKKQNRDIMKKLIRSLYFLVKHHIHHTTTFENLITLQIENGDIIQKSHREKCPHNATYESCTTIVELLSSISNVLEKRIITSLSASPYYSLMADESTDVASQEELLVCARWIEDNKSVEHFLGILHAKEKNAQAIACYPRTFLHSKNICFDKMRGLGFDGTKTMSGHRSGVQIRLRLHAPSFIYVHCRCHKLQLAALNAASEHTVLKRVLVTLLTIWKAFHFSPKKAEKLGEIQAELRLLKSKCRSLVILAGEKHIVVLEEEKSEFLHKVYRPYLQSVIDHINVRMESTELISAMSVFDPRHLPGTEEELSEYGIEHIKTLTDFYSVNKGSM</sequence>
<dbReference type="InterPro" id="IPR025398">
    <property type="entry name" value="DUF4371"/>
</dbReference>
<protein>
    <submittedName>
        <fullName evidence="3">E3 SUMO-protein ligase</fullName>
    </submittedName>
</protein>
<dbReference type="Pfam" id="PF14291">
    <property type="entry name" value="DUF4371"/>
    <property type="match status" value="1"/>
</dbReference>
<evidence type="ECO:0000313" key="3">
    <source>
        <dbReference type="EMBL" id="KAI6658864.1"/>
    </source>
</evidence>
<dbReference type="Proteomes" id="UP001165289">
    <property type="component" value="Unassembled WGS sequence"/>
</dbReference>
<evidence type="ECO:0000313" key="4">
    <source>
        <dbReference type="Proteomes" id="UP001165289"/>
    </source>
</evidence>
<evidence type="ECO:0000256" key="1">
    <source>
        <dbReference type="SAM" id="Coils"/>
    </source>
</evidence>
<dbReference type="InterPro" id="IPR012337">
    <property type="entry name" value="RNaseH-like_sf"/>
</dbReference>
<organism evidence="3 4">
    <name type="scientific">Oopsacas minuta</name>
    <dbReference type="NCBI Taxonomy" id="111878"/>
    <lineage>
        <taxon>Eukaryota</taxon>
        <taxon>Metazoa</taxon>
        <taxon>Porifera</taxon>
        <taxon>Hexactinellida</taxon>
        <taxon>Hexasterophora</taxon>
        <taxon>Lyssacinosida</taxon>
        <taxon>Leucopsacidae</taxon>
        <taxon>Oopsacas</taxon>
    </lineage>
</organism>
<proteinExistence type="predicted"/>
<comment type="caution">
    <text evidence="3">The sequence shown here is derived from an EMBL/GenBank/DDBJ whole genome shotgun (WGS) entry which is preliminary data.</text>
</comment>
<feature type="coiled-coil region" evidence="1">
    <location>
        <begin position="82"/>
        <end position="113"/>
    </location>
</feature>
<keyword evidence="1" id="KW-0175">Coiled coil</keyword>
<gene>
    <name evidence="3" type="ORF">LOD99_15190</name>
</gene>
<keyword evidence="3" id="KW-0436">Ligase</keyword>